<feature type="transmembrane region" description="Helical" evidence="2">
    <location>
        <begin position="125"/>
        <end position="148"/>
    </location>
</feature>
<keyword evidence="2" id="KW-0812">Transmembrane</keyword>
<feature type="transmembrane region" description="Helical" evidence="2">
    <location>
        <begin position="49"/>
        <end position="72"/>
    </location>
</feature>
<evidence type="ECO:0000313" key="3">
    <source>
        <dbReference type="EMBL" id="CAE0822923.1"/>
    </source>
</evidence>
<sequence length="203" mass="22223">MDSCLAYPGMYPGQEERNGEVNEPFDTPSQDAPKDKKATNPVAAASPMAAAGCVGCCQLLVWIGLGVFWLVVYFEYDNWNDICRYPLPTWCLVNGIGALASIPLAVLSSIATHRQKAKMAIQKTSALYMCMSCTFCLLSIFHFVWFILGNVWSWGQDKTQCSPNLLDICRTYLIIVYCLIGLAYLCMCCCAPMLLGGAAAAAK</sequence>
<feature type="transmembrane region" description="Helical" evidence="2">
    <location>
        <begin position="92"/>
        <end position="113"/>
    </location>
</feature>
<evidence type="ECO:0000256" key="2">
    <source>
        <dbReference type="SAM" id="Phobius"/>
    </source>
</evidence>
<dbReference type="AlphaFoldDB" id="A0A7S4LDU9"/>
<organism evidence="3">
    <name type="scientific">Eutreptiella gymnastica</name>
    <dbReference type="NCBI Taxonomy" id="73025"/>
    <lineage>
        <taxon>Eukaryota</taxon>
        <taxon>Discoba</taxon>
        <taxon>Euglenozoa</taxon>
        <taxon>Euglenida</taxon>
        <taxon>Spirocuta</taxon>
        <taxon>Euglenophyceae</taxon>
        <taxon>Eutreptiales</taxon>
        <taxon>Eutreptiaceae</taxon>
        <taxon>Eutreptiella</taxon>
    </lineage>
</organism>
<keyword evidence="2" id="KW-1133">Transmembrane helix</keyword>
<proteinExistence type="predicted"/>
<keyword evidence="2" id="KW-0472">Membrane</keyword>
<feature type="region of interest" description="Disordered" evidence="1">
    <location>
        <begin position="1"/>
        <end position="38"/>
    </location>
</feature>
<evidence type="ECO:0000256" key="1">
    <source>
        <dbReference type="SAM" id="MobiDB-lite"/>
    </source>
</evidence>
<gene>
    <name evidence="3" type="ORF">EGYM00163_LOCUS34124</name>
</gene>
<name>A0A7S4LDU9_9EUGL</name>
<dbReference type="EMBL" id="HBJA01098721">
    <property type="protein sequence ID" value="CAE0822923.1"/>
    <property type="molecule type" value="Transcribed_RNA"/>
</dbReference>
<reference evidence="3" key="1">
    <citation type="submission" date="2021-01" db="EMBL/GenBank/DDBJ databases">
        <authorList>
            <person name="Corre E."/>
            <person name="Pelletier E."/>
            <person name="Niang G."/>
            <person name="Scheremetjew M."/>
            <person name="Finn R."/>
            <person name="Kale V."/>
            <person name="Holt S."/>
            <person name="Cochrane G."/>
            <person name="Meng A."/>
            <person name="Brown T."/>
            <person name="Cohen L."/>
        </authorList>
    </citation>
    <scope>NUCLEOTIDE SEQUENCE</scope>
    <source>
        <strain evidence="3">CCMP1594</strain>
    </source>
</reference>
<protein>
    <submittedName>
        <fullName evidence="3">Uncharacterized protein</fullName>
    </submittedName>
</protein>
<accession>A0A7S4LDU9</accession>
<feature type="transmembrane region" description="Helical" evidence="2">
    <location>
        <begin position="172"/>
        <end position="195"/>
    </location>
</feature>